<dbReference type="NCBIfam" id="TIGR01766">
    <property type="entry name" value="IS200/IS605 family accessory protein TnpB-like domain"/>
    <property type="match status" value="1"/>
</dbReference>
<evidence type="ECO:0000313" key="8">
    <source>
        <dbReference type="EMBL" id="QJA06841.1"/>
    </source>
</evidence>
<dbReference type="NCBIfam" id="NF040570">
    <property type="entry name" value="guided_TnpB"/>
    <property type="match status" value="1"/>
</dbReference>
<evidence type="ECO:0000259" key="7">
    <source>
        <dbReference type="Pfam" id="PF07282"/>
    </source>
</evidence>
<dbReference type="GO" id="GO:0006310">
    <property type="term" value="P:DNA recombination"/>
    <property type="evidence" value="ECO:0007669"/>
    <property type="project" value="UniProtKB-KW"/>
</dbReference>
<evidence type="ECO:0000256" key="3">
    <source>
        <dbReference type="ARBA" id="ARBA00023125"/>
    </source>
</evidence>
<dbReference type="EMBL" id="CP042909">
    <property type="protein sequence ID" value="QJA06841.1"/>
    <property type="molecule type" value="Genomic_DNA"/>
</dbReference>
<keyword evidence="2" id="KW-0815">Transposition</keyword>
<organism evidence="8 9">
    <name type="scientific">Thermosulfurimonas marina</name>
    <dbReference type="NCBI Taxonomy" id="2047767"/>
    <lineage>
        <taxon>Bacteria</taxon>
        <taxon>Pseudomonadati</taxon>
        <taxon>Thermodesulfobacteriota</taxon>
        <taxon>Thermodesulfobacteria</taxon>
        <taxon>Thermodesulfobacteriales</taxon>
        <taxon>Thermodesulfobacteriaceae</taxon>
        <taxon>Thermosulfurimonas</taxon>
    </lineage>
</organism>
<evidence type="ECO:0000256" key="2">
    <source>
        <dbReference type="ARBA" id="ARBA00022578"/>
    </source>
</evidence>
<dbReference type="KEGG" id="tmai:FVE67_08595"/>
<keyword evidence="9" id="KW-1185">Reference proteome</keyword>
<dbReference type="InterPro" id="IPR010095">
    <property type="entry name" value="Cas12f1-like_TNB"/>
</dbReference>
<gene>
    <name evidence="8" type="ORF">FVE67_08595</name>
</gene>
<protein>
    <submittedName>
        <fullName evidence="8">IS200/IS605 family element transposase accessory protein TnpB</fullName>
    </submittedName>
</protein>
<dbReference type="GO" id="GO:0003677">
    <property type="term" value="F:DNA binding"/>
    <property type="evidence" value="ECO:0007669"/>
    <property type="project" value="UniProtKB-KW"/>
</dbReference>
<dbReference type="RefSeq" id="WP_168720190.1">
    <property type="nucleotide sequence ID" value="NZ_CP042909.1"/>
</dbReference>
<comment type="similarity">
    <text evidence="1">In the C-terminal section; belongs to the transposase 35 family.</text>
</comment>
<evidence type="ECO:0000256" key="4">
    <source>
        <dbReference type="ARBA" id="ARBA00023172"/>
    </source>
</evidence>
<feature type="region of interest" description="Disordered" evidence="5">
    <location>
        <begin position="450"/>
        <end position="472"/>
    </location>
</feature>
<keyword evidence="3" id="KW-0238">DNA-binding</keyword>
<feature type="domain" description="Probable transposase IS891/IS1136/IS1341" evidence="6">
    <location>
        <begin position="189"/>
        <end position="309"/>
    </location>
</feature>
<name>A0A6H1WUI8_9BACT</name>
<feature type="domain" description="Cas12f1-like TNB" evidence="7">
    <location>
        <begin position="331"/>
        <end position="403"/>
    </location>
</feature>
<proteinExistence type="inferred from homology"/>
<dbReference type="Pfam" id="PF01385">
    <property type="entry name" value="OrfB_IS605"/>
    <property type="match status" value="1"/>
</dbReference>
<evidence type="ECO:0000256" key="1">
    <source>
        <dbReference type="ARBA" id="ARBA00008761"/>
    </source>
</evidence>
<reference evidence="8 9" key="1">
    <citation type="submission" date="2019-08" db="EMBL/GenBank/DDBJ databases">
        <title>Complete genome sequence of Thermosulfurimonas marina SU872T, an anaerobic thermophilic chemolithoautotrophic bacterium isolated from a shallow marine hydrothermal vent.</title>
        <authorList>
            <person name="Allioux M."/>
            <person name="Jebbar M."/>
            <person name="Slobodkina G."/>
            <person name="Slobodkin A."/>
            <person name="Moalic Y."/>
            <person name="Frolova A."/>
            <person name="Shao Z."/>
            <person name="Alain K."/>
        </authorList>
    </citation>
    <scope>NUCLEOTIDE SEQUENCE [LARGE SCALE GENOMIC DNA]</scope>
    <source>
        <strain evidence="8 9">SU872</strain>
    </source>
</reference>
<dbReference type="Proteomes" id="UP000501253">
    <property type="component" value="Chromosome"/>
</dbReference>
<evidence type="ECO:0000259" key="6">
    <source>
        <dbReference type="Pfam" id="PF01385"/>
    </source>
</evidence>
<keyword evidence="4" id="KW-0233">DNA recombination</keyword>
<dbReference type="GO" id="GO:0032196">
    <property type="term" value="P:transposition"/>
    <property type="evidence" value="ECO:0007669"/>
    <property type="project" value="UniProtKB-KW"/>
</dbReference>
<dbReference type="Pfam" id="PF07282">
    <property type="entry name" value="Cas12f1-like_TNB"/>
    <property type="match status" value="1"/>
</dbReference>
<accession>A0A6H1WUI8</accession>
<sequence length="472" mass="53549">MKTKRAIVFELNHLTEEQEIILGYLTYHAGRLWNQANYLIKNKLAKPDYRDLYNKLKGESLHLRSLQSRSAQIVLDELSRGWINFFNFLENPGKFKKKGINIVRPPKYVNPENPHRVVTWDKTGFRIEGSRIRLSLSRSLKKHLLEKFGISPEYLWIETGYRKLKDLKVLNIQIVPYKSYGHISYKLVVVYELEIPNRKPQGNKVLAIDYGVSNFATCVIEGNPVSYIIDGKGLKTLLWKKLKKIAKLQSRLDNLKNKGIPTTALEKKLHRLWKSVKNLLRDFAHKVSSLIKRLAVLSGVKTVVIGKVQESKNKGNNLADLVNQMFKLLPHGKVTEYLTYKLKEAGIGVKLIDESYTSVTDSCDEEAGVTKKSKGNGRRVKRGLFLSPIKGLINADVNGARNILRKFKRKWFDLVTGLGKVVRVRIYRMSEGISESLLFAGIGVCGGVNPPRGIRTGKTSQTPSEAPSVRAE</sequence>
<dbReference type="InterPro" id="IPR001959">
    <property type="entry name" value="Transposase"/>
</dbReference>
<evidence type="ECO:0000256" key="5">
    <source>
        <dbReference type="SAM" id="MobiDB-lite"/>
    </source>
</evidence>
<evidence type="ECO:0000313" key="9">
    <source>
        <dbReference type="Proteomes" id="UP000501253"/>
    </source>
</evidence>
<dbReference type="AlphaFoldDB" id="A0A6H1WUI8"/>